<proteinExistence type="predicted"/>
<dbReference type="EMBL" id="AWWV01011701">
    <property type="protein sequence ID" value="OMO71130.1"/>
    <property type="molecule type" value="Genomic_DNA"/>
</dbReference>
<dbReference type="OrthoDB" id="10436322at2759"/>
<reference evidence="1 2" key="1">
    <citation type="submission" date="2013-09" db="EMBL/GenBank/DDBJ databases">
        <title>Corchorus capsularis genome sequencing.</title>
        <authorList>
            <person name="Alam M."/>
            <person name="Haque M.S."/>
            <person name="Islam M.S."/>
            <person name="Emdad E.M."/>
            <person name="Islam M.M."/>
            <person name="Ahmed B."/>
            <person name="Halim A."/>
            <person name="Hossen Q.M.M."/>
            <person name="Hossain M.Z."/>
            <person name="Ahmed R."/>
            <person name="Khan M.M."/>
            <person name="Islam R."/>
            <person name="Rashid M.M."/>
            <person name="Khan S.A."/>
            <person name="Rahman M.S."/>
            <person name="Alam M."/>
        </authorList>
    </citation>
    <scope>NUCLEOTIDE SEQUENCE [LARGE SCALE GENOMIC DNA]</scope>
    <source>
        <strain evidence="2">cv. CVL-1</strain>
        <tissue evidence="1">Whole seedling</tissue>
    </source>
</reference>
<accession>A0A1R3HLI2</accession>
<keyword evidence="2" id="KW-1185">Reference proteome</keyword>
<sequence>MAVTNEVTIIPLAVPGLEKEKNSDGEQGCKNTDNDNNAWFERRRSIRSCSIFFVHYCC</sequence>
<comment type="caution">
    <text evidence="1">The sequence shown here is derived from an EMBL/GenBank/DDBJ whole genome shotgun (WGS) entry which is preliminary data.</text>
</comment>
<evidence type="ECO:0000313" key="2">
    <source>
        <dbReference type="Proteomes" id="UP000188268"/>
    </source>
</evidence>
<name>A0A1R3HLI2_COCAP</name>
<dbReference type="Proteomes" id="UP000188268">
    <property type="component" value="Unassembled WGS sequence"/>
</dbReference>
<dbReference type="AlphaFoldDB" id="A0A1R3HLI2"/>
<dbReference type="Gramene" id="OMO71130">
    <property type="protein sequence ID" value="OMO71130"/>
    <property type="gene ID" value="CCACVL1_18425"/>
</dbReference>
<evidence type="ECO:0000313" key="1">
    <source>
        <dbReference type="EMBL" id="OMO71130.1"/>
    </source>
</evidence>
<protein>
    <submittedName>
        <fullName evidence="1">Uncharacterized protein</fullName>
    </submittedName>
</protein>
<gene>
    <name evidence="1" type="ORF">CCACVL1_18425</name>
</gene>
<organism evidence="1 2">
    <name type="scientific">Corchorus capsularis</name>
    <name type="common">Jute</name>
    <dbReference type="NCBI Taxonomy" id="210143"/>
    <lineage>
        <taxon>Eukaryota</taxon>
        <taxon>Viridiplantae</taxon>
        <taxon>Streptophyta</taxon>
        <taxon>Embryophyta</taxon>
        <taxon>Tracheophyta</taxon>
        <taxon>Spermatophyta</taxon>
        <taxon>Magnoliopsida</taxon>
        <taxon>eudicotyledons</taxon>
        <taxon>Gunneridae</taxon>
        <taxon>Pentapetalae</taxon>
        <taxon>rosids</taxon>
        <taxon>malvids</taxon>
        <taxon>Malvales</taxon>
        <taxon>Malvaceae</taxon>
        <taxon>Grewioideae</taxon>
        <taxon>Apeibeae</taxon>
        <taxon>Corchorus</taxon>
    </lineage>
</organism>